<comment type="caution">
    <text evidence="1">The sequence shown here is derived from an EMBL/GenBank/DDBJ whole genome shotgun (WGS) entry which is preliminary data.</text>
</comment>
<reference evidence="1" key="1">
    <citation type="journal article" date="2012" name="Mol. Plant Microbe Interact.">
        <title>A highly conserved effector in Fusarium oxysporum is required for full virulence on Arabidopsis.</title>
        <authorList>
            <person name="Thatcher L.F."/>
            <person name="Gardiner D.M."/>
            <person name="Kazan K."/>
            <person name="Manners J."/>
        </authorList>
    </citation>
    <scope>NUCLEOTIDE SEQUENCE [LARGE SCALE GENOMIC DNA]</scope>
    <source>
        <strain evidence="1">Fo5176</strain>
    </source>
</reference>
<dbReference type="AlphaFoldDB" id="F9FCP0"/>
<dbReference type="OrthoDB" id="5410365at2759"/>
<evidence type="ECO:0000313" key="1">
    <source>
        <dbReference type="EMBL" id="EGU85301.1"/>
    </source>
</evidence>
<proteinExistence type="predicted"/>
<organism evidence="1">
    <name type="scientific">Fusarium oxysporum (strain Fo5176)</name>
    <name type="common">Fusarium vascular wilt</name>
    <dbReference type="NCBI Taxonomy" id="660025"/>
    <lineage>
        <taxon>Eukaryota</taxon>
        <taxon>Fungi</taxon>
        <taxon>Dikarya</taxon>
        <taxon>Ascomycota</taxon>
        <taxon>Pezizomycotina</taxon>
        <taxon>Sordariomycetes</taxon>
        <taxon>Hypocreomycetidae</taxon>
        <taxon>Hypocreales</taxon>
        <taxon>Nectriaceae</taxon>
        <taxon>Fusarium</taxon>
        <taxon>Fusarium oxysporum species complex</taxon>
    </lineage>
</organism>
<name>F9FCP0_FUSOF</name>
<sequence length="275" mass="31364">MAPLTVHSHLFPRESIQLGRLVTTMKSPQNSYYPPGKQQFQEGDVHSVLNKDFYDLRLKSKGSKLQAVLTSVASLLFHTEDDLETKISDTICITYLLDDVDRKFDEMCKEKGAREWFEDAFRKRRHVYMVTAIQTITNASMRLASNKAAQVDGGVRIPISRIMGDPTAVAPLDPKVFAERRAEKHRETGFVGEGEQIYAIQYRKVKWGLFSSRDMAQGFLEEGNRWKVMWKTMGAEKNDQDTLEAKLTDDEEALDNKSGVSSYEVEGYGLVYFIE</sequence>
<protein>
    <submittedName>
        <fullName evidence="1">Uncharacterized protein</fullName>
    </submittedName>
</protein>
<accession>F9FCP0</accession>
<gene>
    <name evidence="1" type="ORF">FOXB_04168</name>
</gene>
<dbReference type="EMBL" id="AFQF01001355">
    <property type="protein sequence ID" value="EGU85301.1"/>
    <property type="molecule type" value="Genomic_DNA"/>
</dbReference>